<accession>A0AAX4HK63</accession>
<keyword evidence="10" id="KW-1185">Reference proteome</keyword>
<evidence type="ECO:0000313" key="9">
    <source>
        <dbReference type="EMBL" id="WPU63593.1"/>
    </source>
</evidence>
<evidence type="ECO:0000259" key="8">
    <source>
        <dbReference type="Pfam" id="PF01435"/>
    </source>
</evidence>
<evidence type="ECO:0000256" key="3">
    <source>
        <dbReference type="ARBA" id="ARBA00022801"/>
    </source>
</evidence>
<dbReference type="GO" id="GO:0006508">
    <property type="term" value="P:proteolysis"/>
    <property type="evidence" value="ECO:0007669"/>
    <property type="project" value="UniProtKB-KW"/>
</dbReference>
<dbReference type="AlphaFoldDB" id="A0AAX4HK63"/>
<organism evidence="9 10">
    <name type="scientific">Peredibacter starrii</name>
    <dbReference type="NCBI Taxonomy" id="28202"/>
    <lineage>
        <taxon>Bacteria</taxon>
        <taxon>Pseudomonadati</taxon>
        <taxon>Bdellovibrionota</taxon>
        <taxon>Bacteriovoracia</taxon>
        <taxon>Bacteriovoracales</taxon>
        <taxon>Bacteriovoracaceae</taxon>
        <taxon>Peredibacter</taxon>
    </lineage>
</organism>
<proteinExistence type="inferred from homology"/>
<keyword evidence="7" id="KW-0732">Signal</keyword>
<name>A0AAX4HK63_9BACT</name>
<sequence>MKKLAVLLLGLAFNAQANWSLEIISHANSLYQPVSWATFGKPIKFEISEDQSASASADHLFQELKVVVNSGLLSSPRLTPDGLRMIICHELGHLFGGAPRKNIPMEWEGPVAHDGMSFLSSEGQADYYAGLYCFKEMIKLAEGDNIFPADTTRIGPNLRAKCGDDQLCLRGALAGVDFLNLNYDFPISCEVKDGEVTPVLIRDSYPGRQCRLDTIVNASACNELPNLSLDFNDASKNECESNQRPLCWYK</sequence>
<feature type="domain" description="Peptidase M48" evidence="8">
    <location>
        <begin position="47"/>
        <end position="101"/>
    </location>
</feature>
<reference evidence="9 10" key="1">
    <citation type="submission" date="2023-11" db="EMBL/GenBank/DDBJ databases">
        <title>Peredibacter starrii A3.12.</title>
        <authorList>
            <person name="Mitchell R.J."/>
        </authorList>
    </citation>
    <scope>NUCLEOTIDE SEQUENCE [LARGE SCALE GENOMIC DNA]</scope>
    <source>
        <strain evidence="9 10">A3.12</strain>
    </source>
</reference>
<keyword evidence="2" id="KW-0479">Metal-binding</keyword>
<keyword evidence="3 6" id="KW-0378">Hydrolase</keyword>
<gene>
    <name evidence="9" type="ORF">SOO65_12925</name>
</gene>
<feature type="signal peptide" evidence="7">
    <location>
        <begin position="1"/>
        <end position="17"/>
    </location>
</feature>
<dbReference type="Pfam" id="PF01435">
    <property type="entry name" value="Peptidase_M48"/>
    <property type="match status" value="1"/>
</dbReference>
<dbReference type="GO" id="GO:0004222">
    <property type="term" value="F:metalloendopeptidase activity"/>
    <property type="evidence" value="ECO:0007669"/>
    <property type="project" value="InterPro"/>
</dbReference>
<keyword evidence="1 6" id="KW-0645">Protease</keyword>
<keyword evidence="4 6" id="KW-0862">Zinc</keyword>
<feature type="chain" id="PRO_5043937671" description="Peptidase M48 domain-containing protein" evidence="7">
    <location>
        <begin position="18"/>
        <end position="250"/>
    </location>
</feature>
<dbReference type="EMBL" id="CP139487">
    <property type="protein sequence ID" value="WPU63593.1"/>
    <property type="molecule type" value="Genomic_DNA"/>
</dbReference>
<comment type="similarity">
    <text evidence="6">Belongs to the peptidase M48 family.</text>
</comment>
<evidence type="ECO:0000256" key="2">
    <source>
        <dbReference type="ARBA" id="ARBA00022723"/>
    </source>
</evidence>
<dbReference type="KEGG" id="psti:SOO65_12925"/>
<dbReference type="GO" id="GO:0046872">
    <property type="term" value="F:metal ion binding"/>
    <property type="evidence" value="ECO:0007669"/>
    <property type="project" value="UniProtKB-KW"/>
</dbReference>
<evidence type="ECO:0000256" key="1">
    <source>
        <dbReference type="ARBA" id="ARBA00022670"/>
    </source>
</evidence>
<dbReference type="RefSeq" id="WP_321390580.1">
    <property type="nucleotide sequence ID" value="NZ_CP139487.1"/>
</dbReference>
<protein>
    <recommendedName>
        <fullName evidence="8">Peptidase M48 domain-containing protein</fullName>
    </recommendedName>
</protein>
<evidence type="ECO:0000256" key="4">
    <source>
        <dbReference type="ARBA" id="ARBA00022833"/>
    </source>
</evidence>
<evidence type="ECO:0000256" key="6">
    <source>
        <dbReference type="RuleBase" id="RU003983"/>
    </source>
</evidence>
<dbReference type="InterPro" id="IPR001915">
    <property type="entry name" value="Peptidase_M48"/>
</dbReference>
<evidence type="ECO:0000313" key="10">
    <source>
        <dbReference type="Proteomes" id="UP001324634"/>
    </source>
</evidence>
<comment type="cofactor">
    <cofactor evidence="6">
        <name>Zn(2+)</name>
        <dbReference type="ChEBI" id="CHEBI:29105"/>
    </cofactor>
    <text evidence="6">Binds 1 zinc ion per subunit.</text>
</comment>
<keyword evidence="5 6" id="KW-0482">Metalloprotease</keyword>
<dbReference type="Proteomes" id="UP001324634">
    <property type="component" value="Chromosome"/>
</dbReference>
<evidence type="ECO:0000256" key="5">
    <source>
        <dbReference type="ARBA" id="ARBA00023049"/>
    </source>
</evidence>
<evidence type="ECO:0000256" key="7">
    <source>
        <dbReference type="SAM" id="SignalP"/>
    </source>
</evidence>